<reference evidence="5" key="1">
    <citation type="submission" date="2020-01" db="EMBL/GenBank/DDBJ databases">
        <authorList>
            <person name="Meier V. D."/>
            <person name="Meier V D."/>
        </authorList>
    </citation>
    <scope>NUCLEOTIDE SEQUENCE</scope>
    <source>
        <strain evidence="5">HLG_WM_MAG_07</strain>
    </source>
</reference>
<evidence type="ECO:0000256" key="4">
    <source>
        <dbReference type="ARBA" id="ARBA00023172"/>
    </source>
</evidence>
<dbReference type="GO" id="GO:0003677">
    <property type="term" value="F:DNA binding"/>
    <property type="evidence" value="ECO:0007669"/>
    <property type="project" value="InterPro"/>
</dbReference>
<organism evidence="5">
    <name type="scientific">uncultured Thiotrichaceae bacterium</name>
    <dbReference type="NCBI Taxonomy" id="298394"/>
    <lineage>
        <taxon>Bacteria</taxon>
        <taxon>Pseudomonadati</taxon>
        <taxon>Pseudomonadota</taxon>
        <taxon>Gammaproteobacteria</taxon>
        <taxon>Thiotrichales</taxon>
        <taxon>Thiotrichaceae</taxon>
        <taxon>environmental samples</taxon>
    </lineage>
</organism>
<comment type="function">
    <text evidence="1">Absolutely required for transposition of IS1.</text>
</comment>
<name>A0A6S6UH84_9GAMM</name>
<evidence type="ECO:0000313" key="5">
    <source>
        <dbReference type="EMBL" id="CAA6827822.1"/>
    </source>
</evidence>
<protein>
    <submittedName>
        <fullName evidence="5">Mobile element protein</fullName>
    </submittedName>
</protein>
<gene>
    <name evidence="5" type="ORF">HELGO_WM62234</name>
</gene>
<dbReference type="NCBIfam" id="NF033558">
    <property type="entry name" value="transpos_IS1"/>
    <property type="match status" value="1"/>
</dbReference>
<keyword evidence="3" id="KW-0815">Transposition</keyword>
<dbReference type="AlphaFoldDB" id="A0A6S6UH84"/>
<dbReference type="InterPro" id="IPR051354">
    <property type="entry name" value="Transposase_27_IS1"/>
</dbReference>
<proteinExistence type="inferred from homology"/>
<dbReference type="GO" id="GO:0006313">
    <property type="term" value="P:DNA transposition"/>
    <property type="evidence" value="ECO:0007669"/>
    <property type="project" value="InterPro"/>
</dbReference>
<evidence type="ECO:0000256" key="2">
    <source>
        <dbReference type="ARBA" id="ARBA00008841"/>
    </source>
</evidence>
<accession>A0A6S6UH84</accession>
<dbReference type="Pfam" id="PF03400">
    <property type="entry name" value="DDE_Tnp_IS1"/>
    <property type="match status" value="1"/>
</dbReference>
<dbReference type="PANTHER" id="PTHR33293:SF1">
    <property type="entry name" value="INSERTION ELEMENT IS1 1 PROTEIN INSB-RELATED"/>
    <property type="match status" value="1"/>
</dbReference>
<evidence type="ECO:0000256" key="3">
    <source>
        <dbReference type="ARBA" id="ARBA00022578"/>
    </source>
</evidence>
<comment type="similarity">
    <text evidence="2">Belongs to the transposase 27 family.</text>
</comment>
<dbReference type="GO" id="GO:0004803">
    <property type="term" value="F:transposase activity"/>
    <property type="evidence" value="ECO:0007669"/>
    <property type="project" value="InterPro"/>
</dbReference>
<dbReference type="EMBL" id="CACVAY010000144">
    <property type="protein sequence ID" value="CAA6827822.1"/>
    <property type="molecule type" value="Genomic_DNA"/>
</dbReference>
<sequence>MPEASLVRVCEEAELDEQWSFVGNKSNQRWLWLAVDHASNTVLAFVFGKRKDSVFKALKVMLDPFGISRYYTDDWGAYERHLDVDKHEIGKRNTQKIERKNLNLRTWIKRLTRRTICFSKKESMHDTVIGLLINKVEFGIDIHAQPQV</sequence>
<dbReference type="PANTHER" id="PTHR33293">
    <property type="entry name" value="INSERTION ELEMENT IS1 1 PROTEIN INSB-RELATED"/>
    <property type="match status" value="1"/>
</dbReference>
<keyword evidence="4" id="KW-0233">DNA recombination</keyword>
<dbReference type="InterPro" id="IPR005063">
    <property type="entry name" value="Transposase_27"/>
</dbReference>
<evidence type="ECO:0000256" key="1">
    <source>
        <dbReference type="ARBA" id="ARBA00004091"/>
    </source>
</evidence>